<reference evidence="3 4" key="1">
    <citation type="submission" date="2021-09" db="EMBL/GenBank/DDBJ databases">
        <title>Lysobacter sp. 13A isolated from the river sediment.</title>
        <authorList>
            <person name="Liu H."/>
            <person name="Li S."/>
            <person name="Mao S."/>
        </authorList>
    </citation>
    <scope>NUCLEOTIDE SEQUENCE [LARGE SCALE GENOMIC DNA]</scope>
    <source>
        <strain evidence="3 4">13A</strain>
    </source>
</reference>
<comment type="similarity">
    <text evidence="1">Belongs to the bactofilin family.</text>
</comment>
<gene>
    <name evidence="3" type="ORF">K6753_04685</name>
</gene>
<dbReference type="PANTHER" id="PTHR35024">
    <property type="entry name" value="HYPOTHETICAL CYTOSOLIC PROTEIN"/>
    <property type="match status" value="1"/>
</dbReference>
<feature type="region of interest" description="Disordered" evidence="2">
    <location>
        <begin position="158"/>
        <end position="178"/>
    </location>
</feature>
<evidence type="ECO:0000313" key="4">
    <source>
        <dbReference type="Proteomes" id="UP001430954"/>
    </source>
</evidence>
<sequence length="178" mass="17903">MAIWKDTPAPAAKSNPPAPTAVPSSGPSPEAASFDPAPVRDIASASPGHARSAEPQLKESLIASDLTIEGKIEGTGHVRIAGKFNGDVNVQGNLTIENGAKLTGGVRAHKVIVAGELEGNIESAQKVELLESGALTGDVKAGSLTVATGARMRGQVDFGWGDKASGKGGSKAGNDDTA</sequence>
<organism evidence="3 4">
    <name type="scientific">Novilysobacter selenitireducens</name>
    <dbReference type="NCBI Taxonomy" id="2872639"/>
    <lineage>
        <taxon>Bacteria</taxon>
        <taxon>Pseudomonadati</taxon>
        <taxon>Pseudomonadota</taxon>
        <taxon>Gammaproteobacteria</taxon>
        <taxon>Lysobacterales</taxon>
        <taxon>Lysobacteraceae</taxon>
        <taxon>Novilysobacter</taxon>
    </lineage>
</organism>
<evidence type="ECO:0000313" key="3">
    <source>
        <dbReference type="EMBL" id="MBZ4038821.1"/>
    </source>
</evidence>
<dbReference type="Proteomes" id="UP001430954">
    <property type="component" value="Unassembled WGS sequence"/>
</dbReference>
<proteinExistence type="inferred from homology"/>
<evidence type="ECO:0000256" key="1">
    <source>
        <dbReference type="ARBA" id="ARBA00044755"/>
    </source>
</evidence>
<keyword evidence="4" id="KW-1185">Reference proteome</keyword>
<evidence type="ECO:0000256" key="2">
    <source>
        <dbReference type="SAM" id="MobiDB-lite"/>
    </source>
</evidence>
<comment type="caution">
    <text evidence="3">The sequence shown here is derived from an EMBL/GenBank/DDBJ whole genome shotgun (WGS) entry which is preliminary data.</text>
</comment>
<protein>
    <submittedName>
        <fullName evidence="3">Polymer-forming cytoskeletal protein</fullName>
    </submittedName>
</protein>
<dbReference type="InterPro" id="IPR007607">
    <property type="entry name" value="BacA/B"/>
</dbReference>
<accession>A0ABS7T4P2</accession>
<feature type="region of interest" description="Disordered" evidence="2">
    <location>
        <begin position="1"/>
        <end position="55"/>
    </location>
</feature>
<dbReference type="PANTHER" id="PTHR35024:SF4">
    <property type="entry name" value="POLYMER-FORMING CYTOSKELETAL PROTEIN"/>
    <property type="match status" value="1"/>
</dbReference>
<name>A0ABS7T4P2_9GAMM</name>
<dbReference type="EMBL" id="JAINZW010000002">
    <property type="protein sequence ID" value="MBZ4038821.1"/>
    <property type="molecule type" value="Genomic_DNA"/>
</dbReference>
<dbReference type="Pfam" id="PF04519">
    <property type="entry name" value="Bactofilin"/>
    <property type="match status" value="1"/>
</dbReference>
<dbReference type="RefSeq" id="WP_425492065.1">
    <property type="nucleotide sequence ID" value="NZ_JAINZW010000002.1"/>
</dbReference>